<evidence type="ECO:0000256" key="2">
    <source>
        <dbReference type="ARBA" id="ARBA00009658"/>
    </source>
</evidence>
<dbReference type="PANTHER" id="PTHR23222:SF1">
    <property type="entry name" value="PROHIBITIN-2"/>
    <property type="match status" value="1"/>
</dbReference>
<evidence type="ECO:0000256" key="1">
    <source>
        <dbReference type="ARBA" id="ARBA00004273"/>
    </source>
</evidence>
<dbReference type="GO" id="GO:0007005">
    <property type="term" value="P:mitochondrion organization"/>
    <property type="evidence" value="ECO:0007669"/>
    <property type="project" value="TreeGrafter"/>
</dbReference>
<dbReference type="Pfam" id="PF01145">
    <property type="entry name" value="Band_7"/>
    <property type="match status" value="1"/>
</dbReference>
<sequence length="290" mass="32413">MSNKGPEVKLDFSGFKLPKGTGSFAVVALGLVGIGYAVKNCVYTVEGGHRSILFSRVSGLGNEVMNEGLHFRLPWVHKPIIFDIRARPYKFISPSGSKDLQIVNIGLRVLHRPAQDTLANMYRTLSKDYDARVLPSITNEILKSVVAQFNAAQLITQRPLVSQLVRDRLIERAKDFNIILDDVSITDLSFSSEYTAAIEAKQVAQQEAQRAQFVVERAKQERQEKIVRAEGEGEAAKMLGKAIQSHPGYLKLRRLKTAQEIARIISSSHNRAYLDARNLMLNLSDLEKPQ</sequence>
<evidence type="ECO:0000256" key="6">
    <source>
        <dbReference type="RuleBase" id="RU366048"/>
    </source>
</evidence>
<evidence type="ECO:0000256" key="3">
    <source>
        <dbReference type="ARBA" id="ARBA00022792"/>
    </source>
</evidence>
<organism evidence="8 9">
    <name type="scientific">Oopsacas minuta</name>
    <dbReference type="NCBI Taxonomy" id="111878"/>
    <lineage>
        <taxon>Eukaryota</taxon>
        <taxon>Metazoa</taxon>
        <taxon>Porifera</taxon>
        <taxon>Hexactinellida</taxon>
        <taxon>Hexasterophora</taxon>
        <taxon>Lyssacinosida</taxon>
        <taxon>Leucopsacidae</taxon>
        <taxon>Oopsacas</taxon>
    </lineage>
</organism>
<dbReference type="PANTHER" id="PTHR23222">
    <property type="entry name" value="PROHIBITIN"/>
    <property type="match status" value="1"/>
</dbReference>
<keyword evidence="6" id="KW-1133">Transmembrane helix</keyword>
<gene>
    <name evidence="8" type="ORF">LOD99_11797</name>
</gene>
<keyword evidence="3 6" id="KW-0999">Mitochondrion inner membrane</keyword>
<accession>A0AAV7JL31</accession>
<dbReference type="GO" id="GO:0005743">
    <property type="term" value="C:mitochondrial inner membrane"/>
    <property type="evidence" value="ECO:0007669"/>
    <property type="project" value="UniProtKB-SubCell"/>
</dbReference>
<dbReference type="SMART" id="SM00244">
    <property type="entry name" value="PHB"/>
    <property type="match status" value="1"/>
</dbReference>
<evidence type="ECO:0000259" key="7">
    <source>
        <dbReference type="SMART" id="SM00244"/>
    </source>
</evidence>
<keyword evidence="5 6" id="KW-0472">Membrane</keyword>
<dbReference type="EMBL" id="JAKMXF010000321">
    <property type="protein sequence ID" value="KAI6649432.1"/>
    <property type="molecule type" value="Genomic_DNA"/>
</dbReference>
<feature type="transmembrane region" description="Helical" evidence="6">
    <location>
        <begin position="21"/>
        <end position="38"/>
    </location>
</feature>
<dbReference type="InterPro" id="IPR001107">
    <property type="entry name" value="Band_7"/>
</dbReference>
<comment type="subcellular location">
    <subcellularLocation>
        <location evidence="1 6">Mitochondrion inner membrane</location>
    </subcellularLocation>
</comment>
<keyword evidence="9" id="KW-1185">Reference proteome</keyword>
<dbReference type="Proteomes" id="UP001165289">
    <property type="component" value="Unassembled WGS sequence"/>
</dbReference>
<dbReference type="InterPro" id="IPR000163">
    <property type="entry name" value="Prohibitin"/>
</dbReference>
<dbReference type="Gene3D" id="3.30.479.30">
    <property type="entry name" value="Band 7 domain"/>
    <property type="match status" value="1"/>
</dbReference>
<dbReference type="PRINTS" id="PR00679">
    <property type="entry name" value="PROHIBITIN"/>
</dbReference>
<dbReference type="FunFam" id="3.30.479.30:FF:000001">
    <property type="entry name" value="Prohibitin 2"/>
    <property type="match status" value="1"/>
</dbReference>
<feature type="domain" description="Band 7" evidence="7">
    <location>
        <begin position="40"/>
        <end position="202"/>
    </location>
</feature>
<evidence type="ECO:0000256" key="5">
    <source>
        <dbReference type="ARBA" id="ARBA00023136"/>
    </source>
</evidence>
<dbReference type="Gene3D" id="6.10.250.2090">
    <property type="match status" value="1"/>
</dbReference>
<evidence type="ECO:0000256" key="4">
    <source>
        <dbReference type="ARBA" id="ARBA00023128"/>
    </source>
</evidence>
<evidence type="ECO:0000313" key="8">
    <source>
        <dbReference type="EMBL" id="KAI6649432.1"/>
    </source>
</evidence>
<reference evidence="8 9" key="1">
    <citation type="journal article" date="2023" name="BMC Biol.">
        <title>The compact genome of the sponge Oopsacas minuta (Hexactinellida) is lacking key metazoan core genes.</title>
        <authorList>
            <person name="Santini S."/>
            <person name="Schenkelaars Q."/>
            <person name="Jourda C."/>
            <person name="Duchesne M."/>
            <person name="Belahbib H."/>
            <person name="Rocher C."/>
            <person name="Selva M."/>
            <person name="Riesgo A."/>
            <person name="Vervoort M."/>
            <person name="Leys S.P."/>
            <person name="Kodjabachian L."/>
            <person name="Le Bivic A."/>
            <person name="Borchiellini C."/>
            <person name="Claverie J.M."/>
            <person name="Renard E."/>
        </authorList>
    </citation>
    <scope>NUCLEOTIDE SEQUENCE [LARGE SCALE GENOMIC DNA]</scope>
    <source>
        <strain evidence="8">SPO-2</strain>
    </source>
</reference>
<keyword evidence="4" id="KW-0496">Mitochondrion</keyword>
<proteinExistence type="inferred from homology"/>
<comment type="similarity">
    <text evidence="2 6">Belongs to the prohibitin family.</text>
</comment>
<comment type="caution">
    <text evidence="8">The sequence shown here is derived from an EMBL/GenBank/DDBJ whole genome shotgun (WGS) entry which is preliminary data.</text>
</comment>
<protein>
    <recommendedName>
        <fullName evidence="6">Prohibitin</fullName>
    </recommendedName>
</protein>
<dbReference type="AlphaFoldDB" id="A0AAV7JL31"/>
<evidence type="ECO:0000313" key="9">
    <source>
        <dbReference type="Proteomes" id="UP001165289"/>
    </source>
</evidence>
<dbReference type="InterPro" id="IPR036013">
    <property type="entry name" value="Band_7/SPFH_dom_sf"/>
</dbReference>
<dbReference type="SUPFAM" id="SSF117892">
    <property type="entry name" value="Band 7/SPFH domain"/>
    <property type="match status" value="1"/>
</dbReference>
<dbReference type="CDD" id="cd03401">
    <property type="entry name" value="SPFH_prohibitin"/>
    <property type="match status" value="1"/>
</dbReference>
<name>A0AAV7JL31_9METZ</name>
<keyword evidence="6" id="KW-0812">Transmembrane</keyword>